<protein>
    <submittedName>
        <fullName evidence="1">Uncharacterized protein</fullName>
    </submittedName>
</protein>
<sequence>MTVSADLALDIEVVQQHELAQEFMLVGRHFLRKEA</sequence>
<dbReference type="EMBL" id="VSSQ01125661">
    <property type="protein sequence ID" value="MPN55910.1"/>
    <property type="molecule type" value="Genomic_DNA"/>
</dbReference>
<accession>A0A645IYE0</accession>
<name>A0A645IYE0_9ZZZZ</name>
<gene>
    <name evidence="1" type="ORF">SDC9_203594</name>
</gene>
<comment type="caution">
    <text evidence="1">The sequence shown here is derived from an EMBL/GenBank/DDBJ whole genome shotgun (WGS) entry which is preliminary data.</text>
</comment>
<reference evidence="1" key="1">
    <citation type="submission" date="2019-08" db="EMBL/GenBank/DDBJ databases">
        <authorList>
            <person name="Kucharzyk K."/>
            <person name="Murdoch R.W."/>
            <person name="Higgins S."/>
            <person name="Loffler F."/>
        </authorList>
    </citation>
    <scope>NUCLEOTIDE SEQUENCE</scope>
</reference>
<organism evidence="1">
    <name type="scientific">bioreactor metagenome</name>
    <dbReference type="NCBI Taxonomy" id="1076179"/>
    <lineage>
        <taxon>unclassified sequences</taxon>
        <taxon>metagenomes</taxon>
        <taxon>ecological metagenomes</taxon>
    </lineage>
</organism>
<evidence type="ECO:0000313" key="1">
    <source>
        <dbReference type="EMBL" id="MPN55910.1"/>
    </source>
</evidence>
<dbReference type="AlphaFoldDB" id="A0A645IYE0"/>
<proteinExistence type="predicted"/>